<proteinExistence type="predicted"/>
<name>A0A7Y9EVP1_9MICO</name>
<keyword evidence="1" id="KW-0472">Membrane</keyword>
<evidence type="ECO:0008006" key="5">
    <source>
        <dbReference type="Google" id="ProtNLM"/>
    </source>
</evidence>
<organism evidence="3 4">
    <name type="scientific">Microbacterium pseudoresistens</name>
    <dbReference type="NCBI Taxonomy" id="640634"/>
    <lineage>
        <taxon>Bacteria</taxon>
        <taxon>Bacillati</taxon>
        <taxon>Actinomycetota</taxon>
        <taxon>Actinomycetes</taxon>
        <taxon>Micrococcales</taxon>
        <taxon>Microbacteriaceae</taxon>
        <taxon>Microbacterium</taxon>
    </lineage>
</organism>
<evidence type="ECO:0000313" key="3">
    <source>
        <dbReference type="EMBL" id="NYD54661.1"/>
    </source>
</evidence>
<keyword evidence="2" id="KW-0732">Signal</keyword>
<evidence type="ECO:0000256" key="1">
    <source>
        <dbReference type="SAM" id="Phobius"/>
    </source>
</evidence>
<keyword evidence="1" id="KW-0812">Transmembrane</keyword>
<dbReference type="RefSeq" id="WP_179433143.1">
    <property type="nucleotide sequence ID" value="NZ_BAABLC010000001.1"/>
</dbReference>
<keyword evidence="4" id="KW-1185">Reference proteome</keyword>
<protein>
    <recommendedName>
        <fullName evidence="5">LPXTG cell wall anchor domain-containing protein</fullName>
    </recommendedName>
</protein>
<evidence type="ECO:0000256" key="2">
    <source>
        <dbReference type="SAM" id="SignalP"/>
    </source>
</evidence>
<dbReference type="Proteomes" id="UP000552045">
    <property type="component" value="Unassembled WGS sequence"/>
</dbReference>
<dbReference type="AlphaFoldDB" id="A0A7Y9EVP1"/>
<feature type="signal peptide" evidence="2">
    <location>
        <begin position="1"/>
        <end position="27"/>
    </location>
</feature>
<reference evidence="3 4" key="1">
    <citation type="submission" date="2020-07" db="EMBL/GenBank/DDBJ databases">
        <title>Sequencing the genomes of 1000 actinobacteria strains.</title>
        <authorList>
            <person name="Klenk H.-P."/>
        </authorList>
    </citation>
    <scope>NUCLEOTIDE SEQUENCE [LARGE SCALE GENOMIC DNA]</scope>
    <source>
        <strain evidence="3 4">DSM 22185</strain>
    </source>
</reference>
<dbReference type="EMBL" id="JACCBH010000001">
    <property type="protein sequence ID" value="NYD54661.1"/>
    <property type="molecule type" value="Genomic_DNA"/>
</dbReference>
<sequence>MRGGMRAAAALAAMLAFSVIAATPAEAAPTTEVVQGRYLRLVSTADWTQALRLTPGNPVRWDIEISAAAPDPGTVSVGMSASGDTVLLVDVRLCARAWQGEECPGGADALRTDWEVPRDGAVAALTTFADDAVAHLRLDVRLGAAGAIGTAGPAPTELRVHADGMGDGVSVGPGLPGTGGAIPYPIIIGGGALLAVGTVVVIATAVRRRRGDEDDGGDA</sequence>
<gene>
    <name evidence="3" type="ORF">BKA02_001716</name>
</gene>
<comment type="caution">
    <text evidence="3">The sequence shown here is derived from an EMBL/GenBank/DDBJ whole genome shotgun (WGS) entry which is preliminary data.</text>
</comment>
<evidence type="ECO:0000313" key="4">
    <source>
        <dbReference type="Proteomes" id="UP000552045"/>
    </source>
</evidence>
<feature type="chain" id="PRO_5030963916" description="LPXTG cell wall anchor domain-containing protein" evidence="2">
    <location>
        <begin position="28"/>
        <end position="219"/>
    </location>
</feature>
<keyword evidence="1" id="KW-1133">Transmembrane helix</keyword>
<feature type="transmembrane region" description="Helical" evidence="1">
    <location>
        <begin position="184"/>
        <end position="206"/>
    </location>
</feature>
<accession>A0A7Y9EVP1</accession>